<comment type="caution">
    <text evidence="1">The sequence shown here is derived from an EMBL/GenBank/DDBJ whole genome shotgun (WGS) entry which is preliminary data.</text>
</comment>
<dbReference type="InterPro" id="IPR013785">
    <property type="entry name" value="Aldolase_TIM"/>
</dbReference>
<gene>
    <name evidence="1" type="ORF">H8698_00695</name>
</gene>
<dbReference type="Gene3D" id="3.20.20.70">
    <property type="entry name" value="Aldolase class I"/>
    <property type="match status" value="1"/>
</dbReference>
<name>A0A926HTG5_9FIRM</name>
<dbReference type="InterPro" id="IPR006699">
    <property type="entry name" value="GlpP"/>
</dbReference>
<evidence type="ECO:0000313" key="1">
    <source>
        <dbReference type="EMBL" id="MBC8539492.1"/>
    </source>
</evidence>
<evidence type="ECO:0000313" key="2">
    <source>
        <dbReference type="Proteomes" id="UP000611762"/>
    </source>
</evidence>
<dbReference type="PANTHER" id="PTHR35787">
    <property type="entry name" value="GLYCEROL UPTAKE OPERON ANTITERMINATOR REGULATORY PROTEIN"/>
    <property type="match status" value="1"/>
</dbReference>
<dbReference type="GO" id="GO:0006355">
    <property type="term" value="P:regulation of DNA-templated transcription"/>
    <property type="evidence" value="ECO:0007669"/>
    <property type="project" value="InterPro"/>
</dbReference>
<dbReference type="PIRSF" id="PIRSF016897">
    <property type="entry name" value="GlpP"/>
    <property type="match status" value="1"/>
</dbReference>
<dbReference type="AlphaFoldDB" id="A0A926HTG5"/>
<keyword evidence="2" id="KW-1185">Reference proteome</keyword>
<dbReference type="EMBL" id="JACRSU010000001">
    <property type="protein sequence ID" value="MBC8539492.1"/>
    <property type="molecule type" value="Genomic_DNA"/>
</dbReference>
<dbReference type="GO" id="GO:0006071">
    <property type="term" value="P:glycerol metabolic process"/>
    <property type="evidence" value="ECO:0007669"/>
    <property type="project" value="InterPro"/>
</dbReference>
<reference evidence="1" key="1">
    <citation type="submission" date="2020-08" db="EMBL/GenBank/DDBJ databases">
        <title>Genome public.</title>
        <authorList>
            <person name="Liu C."/>
            <person name="Sun Q."/>
        </authorList>
    </citation>
    <scope>NUCLEOTIDE SEQUENCE</scope>
    <source>
        <strain evidence="1">H8</strain>
    </source>
</reference>
<dbReference type="Pfam" id="PF04309">
    <property type="entry name" value="G3P_antiterm"/>
    <property type="match status" value="1"/>
</dbReference>
<proteinExistence type="predicted"/>
<sequence length="181" mass="19464">MNFDESLVIAAVRTEKEFAEALKSPVKTIFLLHADILTLKEQILQAKTVRKEVFVHIDMADGIGKDKKGAAFSAALGAAGIISTRPALIKAAKEAGLLTVMRFFVIDSRSIGTAIENIKSSAPDMVEMMPGILPEIIKEFNRNIGIPIIAGGLIKTKNEIYQALGAGAKAISTGKQELWNS</sequence>
<dbReference type="RefSeq" id="WP_177680212.1">
    <property type="nucleotide sequence ID" value="NZ_JACRSU010000001.1"/>
</dbReference>
<accession>A0A926HTG5</accession>
<dbReference type="PANTHER" id="PTHR35787:SF1">
    <property type="entry name" value="GLYCEROL UPTAKE OPERON ANTITERMINATOR REGULATORY PROTEIN"/>
    <property type="match status" value="1"/>
</dbReference>
<dbReference type="Proteomes" id="UP000611762">
    <property type="component" value="Unassembled WGS sequence"/>
</dbReference>
<dbReference type="SUPFAM" id="SSF110391">
    <property type="entry name" value="GlpP-like"/>
    <property type="match status" value="1"/>
</dbReference>
<protein>
    <submittedName>
        <fullName evidence="1">Glycerol-3-phosphate responsive antiterminator</fullName>
    </submittedName>
</protein>
<organism evidence="1 2">
    <name type="scientific">Congzhengia minquanensis</name>
    <dbReference type="NCBI Taxonomy" id="2763657"/>
    <lineage>
        <taxon>Bacteria</taxon>
        <taxon>Bacillati</taxon>
        <taxon>Bacillota</taxon>
        <taxon>Clostridia</taxon>
        <taxon>Eubacteriales</taxon>
        <taxon>Oscillospiraceae</taxon>
        <taxon>Congzhengia</taxon>
    </lineage>
</organism>